<dbReference type="EMBL" id="QKTX01000020">
    <property type="protein sequence ID" value="PZV77580.1"/>
    <property type="molecule type" value="Genomic_DNA"/>
</dbReference>
<evidence type="ECO:0008006" key="4">
    <source>
        <dbReference type="Google" id="ProtNLM"/>
    </source>
</evidence>
<dbReference type="AlphaFoldDB" id="A0A326RNQ6"/>
<sequence length="153" mass="17970">MRLFILLMLVNFSIPCFSQDLAPNGNLSKGDQKMFGIWKYDVSIQKKEIPAAKNFSADEAGKAEEKRFWKKTESWVCHLKEDKTFLRAWVENGALQEEVGNWVFDESSMILTLKLEKEELAYEVVFQEKGQRWKPLRKEKEEFNVLFLKRLGS</sequence>
<proteinExistence type="predicted"/>
<dbReference type="RefSeq" id="WP_146250939.1">
    <property type="nucleotide sequence ID" value="NZ_QKTX01000020.1"/>
</dbReference>
<evidence type="ECO:0000256" key="1">
    <source>
        <dbReference type="SAM" id="SignalP"/>
    </source>
</evidence>
<keyword evidence="3" id="KW-1185">Reference proteome</keyword>
<comment type="caution">
    <text evidence="2">The sequence shown here is derived from an EMBL/GenBank/DDBJ whole genome shotgun (WGS) entry which is preliminary data.</text>
</comment>
<feature type="chain" id="PRO_5016415193" description="Lipocalin-like protein" evidence="1">
    <location>
        <begin position="19"/>
        <end position="153"/>
    </location>
</feature>
<feature type="signal peptide" evidence="1">
    <location>
        <begin position="1"/>
        <end position="18"/>
    </location>
</feature>
<gene>
    <name evidence="2" type="ORF">CLV31_12048</name>
</gene>
<name>A0A326RNQ6_9BACT</name>
<dbReference type="Proteomes" id="UP000248917">
    <property type="component" value="Unassembled WGS sequence"/>
</dbReference>
<evidence type="ECO:0000313" key="3">
    <source>
        <dbReference type="Proteomes" id="UP000248917"/>
    </source>
</evidence>
<protein>
    <recommendedName>
        <fullName evidence="4">Lipocalin-like protein</fullName>
    </recommendedName>
</protein>
<reference evidence="2 3" key="1">
    <citation type="submission" date="2018-06" db="EMBL/GenBank/DDBJ databases">
        <title>Genomic Encyclopedia of Archaeal and Bacterial Type Strains, Phase II (KMG-II): from individual species to whole genera.</title>
        <authorList>
            <person name="Goeker M."/>
        </authorList>
    </citation>
    <scope>NUCLEOTIDE SEQUENCE [LARGE SCALE GENOMIC DNA]</scope>
    <source>
        <strain evidence="2 3">T4</strain>
    </source>
</reference>
<dbReference type="OrthoDB" id="825557at2"/>
<organism evidence="2 3">
    <name type="scientific">Algoriphagus aquaeductus</name>
    <dbReference type="NCBI Taxonomy" id="475299"/>
    <lineage>
        <taxon>Bacteria</taxon>
        <taxon>Pseudomonadati</taxon>
        <taxon>Bacteroidota</taxon>
        <taxon>Cytophagia</taxon>
        <taxon>Cytophagales</taxon>
        <taxon>Cyclobacteriaceae</taxon>
        <taxon>Algoriphagus</taxon>
    </lineage>
</organism>
<evidence type="ECO:0000313" key="2">
    <source>
        <dbReference type="EMBL" id="PZV77580.1"/>
    </source>
</evidence>
<keyword evidence="1" id="KW-0732">Signal</keyword>
<accession>A0A326RNQ6</accession>